<comment type="caution">
    <text evidence="1">The sequence shown here is derived from an EMBL/GenBank/DDBJ whole genome shotgun (WGS) entry which is preliminary data.</text>
</comment>
<accession>A0A0R2NPG2</accession>
<keyword evidence="2" id="KW-1185">Reference proteome</keyword>
<sequence length="108" mass="12123">MRMLNVFDIVKLTKIDHKEVDSNQIVVTDGNGKPNAVLTELLNDVVGNMRIFLDMTNIYSVTDLMQALSDHTPLPAEVLDEYEKVLREPIDGINFVPKRGQVEVVVGE</sequence>
<dbReference type="EMBL" id="AYGX02000118">
    <property type="protein sequence ID" value="KRO26603.1"/>
    <property type="molecule type" value="Genomic_DNA"/>
</dbReference>
<name>A0A0R2NPG2_9LACO</name>
<protein>
    <submittedName>
        <fullName evidence="1">Uncharacterized protein</fullName>
    </submittedName>
</protein>
<gene>
    <name evidence="1" type="ORF">DY78_GL000783</name>
</gene>
<dbReference type="AlphaFoldDB" id="A0A0R2NPG2"/>
<dbReference type="Proteomes" id="UP000050920">
    <property type="component" value="Unassembled WGS sequence"/>
</dbReference>
<organism evidence="1 2">
    <name type="scientific">Lactiplantibacillus fabifermentans DSM 21115</name>
    <dbReference type="NCBI Taxonomy" id="1413187"/>
    <lineage>
        <taxon>Bacteria</taxon>
        <taxon>Bacillati</taxon>
        <taxon>Bacillota</taxon>
        <taxon>Bacilli</taxon>
        <taxon>Lactobacillales</taxon>
        <taxon>Lactobacillaceae</taxon>
        <taxon>Lactiplantibacillus</taxon>
    </lineage>
</organism>
<evidence type="ECO:0000313" key="1">
    <source>
        <dbReference type="EMBL" id="KRO26603.1"/>
    </source>
</evidence>
<evidence type="ECO:0000313" key="2">
    <source>
        <dbReference type="Proteomes" id="UP000050920"/>
    </source>
</evidence>
<proteinExistence type="predicted"/>
<reference evidence="1 2" key="1">
    <citation type="journal article" date="2015" name="Genome Announc.">
        <title>Expanding the biotechnology potential of lactobacilli through comparative genomics of 213 strains and associated genera.</title>
        <authorList>
            <person name="Sun Z."/>
            <person name="Harris H.M."/>
            <person name="McCann A."/>
            <person name="Guo C."/>
            <person name="Argimon S."/>
            <person name="Zhang W."/>
            <person name="Yang X."/>
            <person name="Jeffery I.B."/>
            <person name="Cooney J.C."/>
            <person name="Kagawa T.F."/>
            <person name="Liu W."/>
            <person name="Song Y."/>
            <person name="Salvetti E."/>
            <person name="Wrobel A."/>
            <person name="Rasinkangas P."/>
            <person name="Parkhill J."/>
            <person name="Rea M.C."/>
            <person name="O'Sullivan O."/>
            <person name="Ritari J."/>
            <person name="Douillard F.P."/>
            <person name="Paul Ross R."/>
            <person name="Yang R."/>
            <person name="Briner A.E."/>
            <person name="Felis G.E."/>
            <person name="de Vos W.M."/>
            <person name="Barrangou R."/>
            <person name="Klaenhammer T.R."/>
            <person name="Caufield P.W."/>
            <person name="Cui Y."/>
            <person name="Zhang H."/>
            <person name="O'Toole P.W."/>
        </authorList>
    </citation>
    <scope>NUCLEOTIDE SEQUENCE [LARGE SCALE GENOMIC DNA]</scope>
    <source>
        <strain evidence="1 2">DSM 21115</strain>
    </source>
</reference>